<dbReference type="AlphaFoldDB" id="B6YS13"/>
<dbReference type="SUPFAM" id="SSF53448">
    <property type="entry name" value="Nucleotide-diphospho-sugar transferases"/>
    <property type="match status" value="1"/>
</dbReference>
<evidence type="ECO:0000256" key="2">
    <source>
        <dbReference type="ARBA" id="ARBA00022676"/>
    </source>
</evidence>
<reference evidence="6" key="1">
    <citation type="journal article" date="2008" name="Science">
        <title>Genome of an endosymbiont coupling N2 fixation to cellulolysis within RT protist cells in termite gut.</title>
        <authorList>
            <person name="Hongoh Y."/>
            <person name="Sharma V.K."/>
            <person name="Prakash T."/>
            <person name="Noda S."/>
            <person name="Toh H."/>
            <person name="Taylor T.D."/>
            <person name="Kudo T."/>
            <person name="Sakaki Y."/>
            <person name="Toyoda A."/>
            <person name="Hattori M."/>
            <person name="Ohkuma M."/>
        </authorList>
    </citation>
    <scope>NUCLEOTIDE SEQUENCE [LARGE SCALE GENOMIC DNA]</scope>
</reference>
<gene>
    <name evidence="5" type="ordered locus">CFPG_722</name>
</gene>
<dbReference type="EMBL" id="AP010656">
    <property type="protein sequence ID" value="BAG83985.1"/>
    <property type="molecule type" value="Genomic_DNA"/>
</dbReference>
<dbReference type="RefSeq" id="WP_012573741.1">
    <property type="nucleotide sequence ID" value="NC_011565.1"/>
</dbReference>
<proteinExistence type="inferred from homology"/>
<dbReference type="OrthoDB" id="9771846at2"/>
<comment type="similarity">
    <text evidence="1">Belongs to the glycosyltransferase 2 family.</text>
</comment>
<evidence type="ECO:0000313" key="6">
    <source>
        <dbReference type="Proteomes" id="UP000000723"/>
    </source>
</evidence>
<evidence type="ECO:0000313" key="5">
    <source>
        <dbReference type="EMBL" id="BAG83985.1"/>
    </source>
</evidence>
<dbReference type="InterPro" id="IPR029044">
    <property type="entry name" value="Nucleotide-diphossugar_trans"/>
</dbReference>
<dbReference type="HOGENOM" id="CLU_023845_4_0_10"/>
<dbReference type="CAZy" id="GT2">
    <property type="family name" value="Glycosyltransferase Family 2"/>
</dbReference>
<protein>
    <submittedName>
        <fullName evidence="5">Glycosyltransferase</fullName>
    </submittedName>
</protein>
<evidence type="ECO:0000256" key="3">
    <source>
        <dbReference type="ARBA" id="ARBA00022679"/>
    </source>
</evidence>
<dbReference type="PANTHER" id="PTHR43179">
    <property type="entry name" value="RHAMNOSYLTRANSFERASE WBBL"/>
    <property type="match status" value="1"/>
</dbReference>
<accession>B6YS13</accession>
<dbReference type="GO" id="GO:0016757">
    <property type="term" value="F:glycosyltransferase activity"/>
    <property type="evidence" value="ECO:0007669"/>
    <property type="project" value="UniProtKB-KW"/>
</dbReference>
<feature type="domain" description="Glycosyltransferase 2-like" evidence="4">
    <location>
        <begin position="6"/>
        <end position="116"/>
    </location>
</feature>
<sequence length="336" mass="39548">MKQTAILILNWNGRKLLERFLPSLLMHVPVENVDIIVVDNGSTDDSLKFLHLYYPTLIVRVLGENYGFAEGYNRVLLNLDYEFIVLLNSDVEVGENWFCPAINYLETHKDVVALQPKILSFTDKSLFEYAGASGGFLDKYGYPFCRGRIFCMIEKDEGQYDNPIQIFWASGACLFIRLEDFKMVGGFDSAFFVHQEEIDLCWRLNLLGKKIICLPCLRVYHVGGATLDREHPQKIYLNFRNNLLMLYKNLPDISYDRVMVIRFFLDYLFALCYLLKGRFRNAFAIWKARLDFRRLKKQHRVLRSENREVLPTIFRGCIVWQYYFRGKKKWNSLNIS</sequence>
<dbReference type="CDD" id="cd04186">
    <property type="entry name" value="GT_2_like_c"/>
    <property type="match status" value="1"/>
</dbReference>
<keyword evidence="6" id="KW-1185">Reference proteome</keyword>
<dbReference type="InterPro" id="IPR001173">
    <property type="entry name" value="Glyco_trans_2-like"/>
</dbReference>
<dbReference type="eggNOG" id="COG1216">
    <property type="taxonomic scope" value="Bacteria"/>
</dbReference>
<keyword evidence="3" id="KW-0808">Transferase</keyword>
<keyword evidence="2" id="KW-0328">Glycosyltransferase</keyword>
<dbReference type="Proteomes" id="UP000000723">
    <property type="component" value="Chromosome"/>
</dbReference>
<dbReference type="Pfam" id="PF00535">
    <property type="entry name" value="Glycos_transf_2"/>
    <property type="match status" value="1"/>
</dbReference>
<dbReference type="PANTHER" id="PTHR43179:SF12">
    <property type="entry name" value="GALACTOFURANOSYLTRANSFERASE GLFT2"/>
    <property type="match status" value="1"/>
</dbReference>
<evidence type="ECO:0000256" key="1">
    <source>
        <dbReference type="ARBA" id="ARBA00006739"/>
    </source>
</evidence>
<dbReference type="STRING" id="511995.CFPG_722"/>
<organism evidence="5 6">
    <name type="scientific">Azobacteroides pseudotrichonymphae genomovar. CFP2</name>
    <dbReference type="NCBI Taxonomy" id="511995"/>
    <lineage>
        <taxon>Bacteria</taxon>
        <taxon>Pseudomonadati</taxon>
        <taxon>Bacteroidota</taxon>
        <taxon>Bacteroidia</taxon>
        <taxon>Bacteroidales</taxon>
        <taxon>Candidatus Azobacteroides</taxon>
    </lineage>
</organism>
<evidence type="ECO:0000259" key="4">
    <source>
        <dbReference type="Pfam" id="PF00535"/>
    </source>
</evidence>
<name>B6YS13_AZOPC</name>
<dbReference type="KEGG" id="aps:CFPG_722"/>
<dbReference type="Gene3D" id="3.90.550.10">
    <property type="entry name" value="Spore Coat Polysaccharide Biosynthesis Protein SpsA, Chain A"/>
    <property type="match status" value="1"/>
</dbReference>